<evidence type="ECO:0000313" key="7">
    <source>
        <dbReference type="Proteomes" id="UP000552935"/>
    </source>
</evidence>
<evidence type="ECO:0000313" key="3">
    <source>
        <dbReference type="EMBL" id="NZA05254.1"/>
    </source>
</evidence>
<name>A0A508Z5X8_LACRH</name>
<reference evidence="3 7" key="3">
    <citation type="submission" date="2020-07" db="EMBL/GenBank/DDBJ databases">
        <title>Organ Donor 1.</title>
        <authorList>
            <person name="Marsh A.J."/>
            <person name="Azcarate-Peril M.A."/>
        </authorList>
    </citation>
    <scope>NUCLEOTIDE SEQUENCE [LARGE SCALE GENOMIC DNA]</scope>
    <source>
        <strain evidence="3 7">AMC0712</strain>
    </source>
</reference>
<dbReference type="Proteomes" id="UP000552935">
    <property type="component" value="Unassembled WGS sequence"/>
</dbReference>
<dbReference type="InterPro" id="IPR019261">
    <property type="entry name" value="PARG_cat_microbial"/>
</dbReference>
<dbReference type="Pfam" id="PF10021">
    <property type="entry name" value="PARG_cat_microb"/>
    <property type="match status" value="1"/>
</dbReference>
<dbReference type="PANTHER" id="PTHR35596">
    <property type="entry name" value="DUF2263 DOMAIN-CONTAINING PROTEIN"/>
    <property type="match status" value="1"/>
</dbReference>
<gene>
    <name evidence="4" type="ORF">E6L36_03675</name>
    <name evidence="3" type="ORF">H0N82_09125</name>
    <name evidence="2" type="ORF">HWN39_00375</name>
</gene>
<dbReference type="InterPro" id="IPR043472">
    <property type="entry name" value="Macro_dom-like"/>
</dbReference>
<accession>A0A508Z5X8</accession>
<evidence type="ECO:0000313" key="5">
    <source>
        <dbReference type="Proteomes" id="UP000307517"/>
    </source>
</evidence>
<dbReference type="EMBL" id="JABXWP010000001">
    <property type="protein sequence ID" value="NVO86949.1"/>
    <property type="molecule type" value="Genomic_DNA"/>
</dbReference>
<dbReference type="Gene3D" id="3.40.220.10">
    <property type="entry name" value="Leucine Aminopeptidase, subunit E, domain 1"/>
    <property type="match status" value="1"/>
</dbReference>
<evidence type="ECO:0000313" key="4">
    <source>
        <dbReference type="EMBL" id="THC79577.1"/>
    </source>
</evidence>
<dbReference type="EMBL" id="SSHM01000001">
    <property type="protein sequence ID" value="THC79577.1"/>
    <property type="molecule type" value="Genomic_DNA"/>
</dbReference>
<evidence type="ECO:0000259" key="1">
    <source>
        <dbReference type="Pfam" id="PF10021"/>
    </source>
</evidence>
<dbReference type="InterPro" id="IPR012664">
    <property type="entry name" value="CHP02452"/>
</dbReference>
<dbReference type="SUPFAM" id="SSF52949">
    <property type="entry name" value="Macro domain-like"/>
    <property type="match status" value="1"/>
</dbReference>
<dbReference type="RefSeq" id="WP_005692513.1">
    <property type="nucleotide sequence ID" value="NZ_CABFNI010000017.1"/>
</dbReference>
<comment type="caution">
    <text evidence="2">The sequence shown here is derived from an EMBL/GenBank/DDBJ whole genome shotgun (WGS) entry which is preliminary data.</text>
</comment>
<dbReference type="Proteomes" id="UP000542889">
    <property type="component" value="Unassembled WGS sequence"/>
</dbReference>
<evidence type="ECO:0000313" key="2">
    <source>
        <dbReference type="EMBL" id="NVO86949.1"/>
    </source>
</evidence>
<dbReference type="EMBL" id="JACCKI010000006">
    <property type="protein sequence ID" value="NZA05254.1"/>
    <property type="molecule type" value="Genomic_DNA"/>
</dbReference>
<sequence length="249" mass="27729">MEQVKMYWETMKVFKANPEMPKTELISQPLPQTPAQGSTAPQIAIRNVDVFQLMSELTGKIGVMNFASPIHPGGGVMFGARAQEESIAKGTFLVPALKQHMADYYDVNCQQANRGLFSSKLIYAEHVRQVFDDQGRRLPNKYVDIVTVAAPDRRVDPQLDDETAMHDIAFKVLQTLRAFKMHAVDQIILGAFGTGVFGNPVKPVAKIFRDTLLMPEFAGAFKRVYFAIYNPGMTTIKAFAAVLKGEDEQ</sequence>
<feature type="domain" description="Microbial-type PARG catalytic" evidence="1">
    <location>
        <begin position="20"/>
        <end position="128"/>
    </location>
</feature>
<protein>
    <submittedName>
        <fullName evidence="2">TIGR02452 family protein</fullName>
    </submittedName>
</protein>
<dbReference type="Proteomes" id="UP000307517">
    <property type="component" value="Unassembled WGS sequence"/>
</dbReference>
<dbReference type="AlphaFoldDB" id="A0A508Z5X8"/>
<proteinExistence type="predicted"/>
<reference evidence="4 5" key="1">
    <citation type="submission" date="2019-04" db="EMBL/GenBank/DDBJ databases">
        <title>Genome Announcement to Ensure Probiotic Safety of Lactobacillus rhamnosus UBLR-58.</title>
        <authorList>
            <person name="Sulthana A."/>
            <person name="Lakshmi S.G."/>
            <person name="Madempudi R.S."/>
        </authorList>
    </citation>
    <scope>NUCLEOTIDE SEQUENCE [LARGE SCALE GENOMIC DNA]</scope>
    <source>
        <strain evidence="4 5">UBLR-58</strain>
    </source>
</reference>
<dbReference type="NCBIfam" id="TIGR02452">
    <property type="entry name" value="TIGR02452 family protein"/>
    <property type="match status" value="1"/>
</dbReference>
<evidence type="ECO:0000313" key="6">
    <source>
        <dbReference type="Proteomes" id="UP000542889"/>
    </source>
</evidence>
<organism evidence="2 6">
    <name type="scientific">Lacticaseibacillus rhamnosus</name>
    <name type="common">Lactobacillus rhamnosus</name>
    <dbReference type="NCBI Taxonomy" id="47715"/>
    <lineage>
        <taxon>Bacteria</taxon>
        <taxon>Bacillati</taxon>
        <taxon>Bacillota</taxon>
        <taxon>Bacilli</taxon>
        <taxon>Lactobacillales</taxon>
        <taxon>Lactobacillaceae</taxon>
        <taxon>Lacticaseibacillus</taxon>
    </lineage>
</organism>
<dbReference type="PANTHER" id="PTHR35596:SF1">
    <property type="entry name" value="MICROBIAL-TYPE PARG CATALYTIC DOMAIN-CONTAINING PROTEIN"/>
    <property type="match status" value="1"/>
</dbReference>
<reference evidence="2 6" key="2">
    <citation type="submission" date="2020-06" db="EMBL/GenBank/DDBJ databases">
        <title>Lactobacillus rhamnosus QC,genome.</title>
        <authorList>
            <person name="Yi H."/>
            <person name="Jin M."/>
        </authorList>
    </citation>
    <scope>NUCLEOTIDE SEQUENCE [LARGE SCALE GENOMIC DNA]</scope>
    <source>
        <strain evidence="2 6">QC</strain>
    </source>
</reference>